<sequence length="123" mass="13361">MKTEDATISATIQLVAAADGVDLANDQNVVSISYPLRFGWKTKEVYVNGDLINPTSTHESDLEYVNYLLTQTPTGYKDKLGITMGYSDIPGSFDSRVNLHDGGGGLVNVGGRKRWLAYSQSAE</sequence>
<evidence type="ECO:0000313" key="2">
    <source>
        <dbReference type="Proteomes" id="UP001152795"/>
    </source>
</evidence>
<dbReference type="EMBL" id="CACRXK020015656">
    <property type="protein sequence ID" value="CAB4028692.1"/>
    <property type="molecule type" value="Genomic_DNA"/>
</dbReference>
<proteinExistence type="predicted"/>
<protein>
    <submittedName>
        <fullName evidence="1">Uncharacterized protein</fullName>
    </submittedName>
</protein>
<reference evidence="1" key="1">
    <citation type="submission" date="2020-04" db="EMBL/GenBank/DDBJ databases">
        <authorList>
            <person name="Alioto T."/>
            <person name="Alioto T."/>
            <person name="Gomez Garrido J."/>
        </authorList>
    </citation>
    <scope>NUCLEOTIDE SEQUENCE</scope>
    <source>
        <strain evidence="1">A484AB</strain>
    </source>
</reference>
<dbReference type="Proteomes" id="UP001152795">
    <property type="component" value="Unassembled WGS sequence"/>
</dbReference>
<dbReference type="AlphaFoldDB" id="A0A6S7KNX6"/>
<feature type="non-terminal residue" evidence="1">
    <location>
        <position position="123"/>
    </location>
</feature>
<keyword evidence="2" id="KW-1185">Reference proteome</keyword>
<accession>A0A6S7KNX6</accession>
<comment type="caution">
    <text evidence="1">The sequence shown here is derived from an EMBL/GenBank/DDBJ whole genome shotgun (WGS) entry which is preliminary data.</text>
</comment>
<evidence type="ECO:0000313" key="1">
    <source>
        <dbReference type="EMBL" id="CAB4028692.1"/>
    </source>
</evidence>
<organism evidence="1 2">
    <name type="scientific">Paramuricea clavata</name>
    <name type="common">Red gorgonian</name>
    <name type="synonym">Violescent sea-whip</name>
    <dbReference type="NCBI Taxonomy" id="317549"/>
    <lineage>
        <taxon>Eukaryota</taxon>
        <taxon>Metazoa</taxon>
        <taxon>Cnidaria</taxon>
        <taxon>Anthozoa</taxon>
        <taxon>Octocorallia</taxon>
        <taxon>Malacalcyonacea</taxon>
        <taxon>Plexauridae</taxon>
        <taxon>Paramuricea</taxon>
    </lineage>
</organism>
<name>A0A6S7KNX6_PARCT</name>
<gene>
    <name evidence="1" type="ORF">PACLA_8A041716</name>
</gene>